<reference evidence="1" key="2">
    <citation type="submission" date="2023-05" db="EMBL/GenBank/DDBJ databases">
        <authorList>
            <person name="Fouks B."/>
        </authorList>
    </citation>
    <scope>NUCLEOTIDE SEQUENCE</scope>
    <source>
        <strain evidence="1">Stay&amp;Tobe</strain>
        <tissue evidence="1">Testes</tissue>
    </source>
</reference>
<feature type="non-terminal residue" evidence="1">
    <location>
        <position position="125"/>
    </location>
</feature>
<proteinExistence type="predicted"/>
<reference evidence="1" key="1">
    <citation type="journal article" date="2023" name="IScience">
        <title>Live-bearing cockroach genome reveals convergent evolutionary mechanisms linked to viviparity in insects and beyond.</title>
        <authorList>
            <person name="Fouks B."/>
            <person name="Harrison M.C."/>
            <person name="Mikhailova A.A."/>
            <person name="Marchal E."/>
            <person name="English S."/>
            <person name="Carruthers M."/>
            <person name="Jennings E.C."/>
            <person name="Chiamaka E.L."/>
            <person name="Frigard R.A."/>
            <person name="Pippel M."/>
            <person name="Attardo G.M."/>
            <person name="Benoit J.B."/>
            <person name="Bornberg-Bauer E."/>
            <person name="Tobe S.S."/>
        </authorList>
    </citation>
    <scope>NUCLEOTIDE SEQUENCE</scope>
    <source>
        <strain evidence="1">Stay&amp;Tobe</strain>
    </source>
</reference>
<protein>
    <submittedName>
        <fullName evidence="1">Uncharacterized protein</fullName>
    </submittedName>
</protein>
<dbReference type="EMBL" id="JASPKZ010003816">
    <property type="protein sequence ID" value="KAJ9592686.1"/>
    <property type="molecule type" value="Genomic_DNA"/>
</dbReference>
<sequence length="125" mass="14608">ICPLSMVRFKEVPFYVKIQICKHNFLINQQLKLTQKKLCTDNSSVQLRRIKVWFNSRFCKIKRINTTKSLNNKLIYITSKKYSCVNFKMFTSKLVTQLTIVVIRIIRVAMLPLGIKSHSALENAV</sequence>
<evidence type="ECO:0000313" key="2">
    <source>
        <dbReference type="Proteomes" id="UP001233999"/>
    </source>
</evidence>
<dbReference type="Proteomes" id="UP001233999">
    <property type="component" value="Unassembled WGS sequence"/>
</dbReference>
<gene>
    <name evidence="1" type="ORF">L9F63_015658</name>
</gene>
<evidence type="ECO:0000313" key="1">
    <source>
        <dbReference type="EMBL" id="KAJ9592686.1"/>
    </source>
</evidence>
<dbReference type="AlphaFoldDB" id="A0AAD8A589"/>
<accession>A0AAD8A589</accession>
<comment type="caution">
    <text evidence="1">The sequence shown here is derived from an EMBL/GenBank/DDBJ whole genome shotgun (WGS) entry which is preliminary data.</text>
</comment>
<feature type="non-terminal residue" evidence="1">
    <location>
        <position position="1"/>
    </location>
</feature>
<organism evidence="1 2">
    <name type="scientific">Diploptera punctata</name>
    <name type="common">Pacific beetle cockroach</name>
    <dbReference type="NCBI Taxonomy" id="6984"/>
    <lineage>
        <taxon>Eukaryota</taxon>
        <taxon>Metazoa</taxon>
        <taxon>Ecdysozoa</taxon>
        <taxon>Arthropoda</taxon>
        <taxon>Hexapoda</taxon>
        <taxon>Insecta</taxon>
        <taxon>Pterygota</taxon>
        <taxon>Neoptera</taxon>
        <taxon>Polyneoptera</taxon>
        <taxon>Dictyoptera</taxon>
        <taxon>Blattodea</taxon>
        <taxon>Blaberoidea</taxon>
        <taxon>Blaberidae</taxon>
        <taxon>Diplopterinae</taxon>
        <taxon>Diploptera</taxon>
    </lineage>
</organism>
<name>A0AAD8A589_DIPPU</name>
<keyword evidence="2" id="KW-1185">Reference proteome</keyword>